<proteinExistence type="predicted"/>
<dbReference type="SUPFAM" id="SSF56281">
    <property type="entry name" value="Metallo-hydrolase/oxidoreductase"/>
    <property type="match status" value="1"/>
</dbReference>
<dbReference type="InterPro" id="IPR036866">
    <property type="entry name" value="RibonucZ/Hydroxyglut_hydro"/>
</dbReference>
<keyword evidence="2" id="KW-0378">Hydrolase</keyword>
<dbReference type="RefSeq" id="WP_150980341.1">
    <property type="nucleotide sequence ID" value="NZ_VMNW02000019.1"/>
</dbReference>
<evidence type="ECO:0000256" key="2">
    <source>
        <dbReference type="ARBA" id="ARBA00022801"/>
    </source>
</evidence>
<dbReference type="Gene3D" id="3.60.15.10">
    <property type="entry name" value="Ribonuclease Z/Hydroxyacylglutathione hydrolase-like"/>
    <property type="match status" value="1"/>
</dbReference>
<name>A0A5N0V752_9PSEU</name>
<keyword evidence="1" id="KW-0255">Endonuclease</keyword>
<organism evidence="5 6">
    <name type="scientific">Amycolatopsis acidicola</name>
    <dbReference type="NCBI Taxonomy" id="2596893"/>
    <lineage>
        <taxon>Bacteria</taxon>
        <taxon>Bacillati</taxon>
        <taxon>Actinomycetota</taxon>
        <taxon>Actinomycetes</taxon>
        <taxon>Pseudonocardiales</taxon>
        <taxon>Pseudonocardiaceae</taxon>
        <taxon>Amycolatopsis</taxon>
    </lineage>
</organism>
<dbReference type="GO" id="GO:0042781">
    <property type="term" value="F:3'-tRNA processing endoribonuclease activity"/>
    <property type="evidence" value="ECO:0007669"/>
    <property type="project" value="TreeGrafter"/>
</dbReference>
<dbReference type="AlphaFoldDB" id="A0A5N0V752"/>
<dbReference type="CDD" id="cd07719">
    <property type="entry name" value="arylsulfatase_AtsA-like_MBL-fold"/>
    <property type="match status" value="1"/>
</dbReference>
<dbReference type="Pfam" id="PF00753">
    <property type="entry name" value="Lactamase_B"/>
    <property type="match status" value="1"/>
</dbReference>
<dbReference type="OrthoDB" id="4137979at2"/>
<dbReference type="PANTHER" id="PTHR46018">
    <property type="entry name" value="ZINC PHOSPHODIESTERASE ELAC PROTEIN 1"/>
    <property type="match status" value="1"/>
</dbReference>
<comment type="caution">
    <text evidence="5">The sequence shown here is derived from an EMBL/GenBank/DDBJ whole genome shotgun (WGS) entry which is preliminary data.</text>
</comment>
<evidence type="ECO:0000313" key="6">
    <source>
        <dbReference type="Proteomes" id="UP000319769"/>
    </source>
</evidence>
<dbReference type="EMBL" id="VMNW02000019">
    <property type="protein sequence ID" value="KAA9160900.1"/>
    <property type="molecule type" value="Genomic_DNA"/>
</dbReference>
<keyword evidence="6" id="KW-1185">Reference proteome</keyword>
<gene>
    <name evidence="5" type="ORF">FPZ12_015950</name>
</gene>
<feature type="domain" description="Metallo-beta-lactamase" evidence="3">
    <location>
        <begin position="86"/>
        <end position="135"/>
    </location>
</feature>
<dbReference type="InterPro" id="IPR001279">
    <property type="entry name" value="Metallo-B-lactamas"/>
</dbReference>
<dbReference type="Proteomes" id="UP000319769">
    <property type="component" value="Unassembled WGS sequence"/>
</dbReference>
<keyword evidence="1" id="KW-0540">Nuclease</keyword>
<evidence type="ECO:0000259" key="3">
    <source>
        <dbReference type="Pfam" id="PF00753"/>
    </source>
</evidence>
<evidence type="ECO:0000256" key="1">
    <source>
        <dbReference type="ARBA" id="ARBA00022759"/>
    </source>
</evidence>
<dbReference type="PANTHER" id="PTHR46018:SF2">
    <property type="entry name" value="ZINC PHOSPHODIESTERASE ELAC PROTEIN 1"/>
    <property type="match status" value="1"/>
</dbReference>
<reference evidence="5" key="1">
    <citation type="submission" date="2019-09" db="EMBL/GenBank/DDBJ databases">
        <authorList>
            <person name="Teo W.F.A."/>
            <person name="Duangmal K."/>
        </authorList>
    </citation>
    <scope>NUCLEOTIDE SEQUENCE [LARGE SCALE GENOMIC DNA]</scope>
    <source>
        <strain evidence="5">K81G1</strain>
    </source>
</reference>
<evidence type="ECO:0000313" key="5">
    <source>
        <dbReference type="EMBL" id="KAA9160900.1"/>
    </source>
</evidence>
<dbReference type="InterPro" id="IPR006311">
    <property type="entry name" value="TAT_signal"/>
</dbReference>
<feature type="domain" description="Metallo-beta-lactamase" evidence="4">
    <location>
        <begin position="242"/>
        <end position="351"/>
    </location>
</feature>
<protein>
    <submittedName>
        <fullName evidence="5">MBL fold metallo-hydrolase</fullName>
    </submittedName>
</protein>
<dbReference type="Pfam" id="PF12706">
    <property type="entry name" value="Lactamase_B_2"/>
    <property type="match status" value="1"/>
</dbReference>
<accession>A0A5N0V752</accession>
<dbReference type="InterPro" id="IPR044094">
    <property type="entry name" value="AtsA-like_MBL-fold"/>
</dbReference>
<evidence type="ECO:0000259" key="4">
    <source>
        <dbReference type="Pfam" id="PF12706"/>
    </source>
</evidence>
<sequence>MCDTTTCRHQDAAPQSRHSRRSVLAALAATTGTAAVAAGVPGIADAQPSASRLSESQSSGAQPGRNTRLAVTLLGTAAGPPPLAARYGTSSAITVDGRTYVVDCGRGSLTQYLKAGLRLPSLAGIFLTHLHSDHTVDYFSYALLAGGAAGTSGFPSPIDVYGPGPGPVPSGTPTTGQQWVLPGVPSPGTTQLTESANLAFAQSSDAFMAEHFGVDPATMLRVHDIRLPTGIDPTPQDPAPAMAPFTILENDDLKVTAVLVPHGAAVPSYAYRFDTDHGSVVFSGDTARTPNIPRIAHGADLLVHEATATDVLARTGLPPALLDHIRAVHTEIDDLGTVAAESDVRAVVATHLGPGDPALMSTQDWTRRLRRSAHIAGFPGKTTVGTDLLDIPLP</sequence>
<dbReference type="PROSITE" id="PS51318">
    <property type="entry name" value="TAT"/>
    <property type="match status" value="1"/>
</dbReference>